<protein>
    <submittedName>
        <fullName evidence="4">AF4/FMR2 family member 4</fullName>
    </submittedName>
</protein>
<keyword evidence="3" id="KW-1185">Reference proteome</keyword>
<feature type="compositionally biased region" description="Low complexity" evidence="2">
    <location>
        <begin position="500"/>
        <end position="510"/>
    </location>
</feature>
<evidence type="ECO:0000256" key="1">
    <source>
        <dbReference type="SAM" id="Coils"/>
    </source>
</evidence>
<organism evidence="3 4">
    <name type="scientific">Cyclospora cayetanensis</name>
    <dbReference type="NCBI Taxonomy" id="88456"/>
    <lineage>
        <taxon>Eukaryota</taxon>
        <taxon>Sar</taxon>
        <taxon>Alveolata</taxon>
        <taxon>Apicomplexa</taxon>
        <taxon>Conoidasida</taxon>
        <taxon>Coccidia</taxon>
        <taxon>Eucoccidiorida</taxon>
        <taxon>Eimeriorina</taxon>
        <taxon>Eimeriidae</taxon>
        <taxon>Cyclospora</taxon>
    </lineage>
</organism>
<feature type="region of interest" description="Disordered" evidence="2">
    <location>
        <begin position="55"/>
        <end position="87"/>
    </location>
</feature>
<gene>
    <name evidence="4" type="primary">LOC34620897</name>
</gene>
<name>A0A6P6RUE8_9EIME</name>
<dbReference type="RefSeq" id="XP_026191129.1">
    <property type="nucleotide sequence ID" value="XM_026335344.1"/>
</dbReference>
<proteinExistence type="predicted"/>
<keyword evidence="1" id="KW-0175">Coiled coil</keyword>
<reference evidence="4" key="1">
    <citation type="submission" date="2025-08" db="UniProtKB">
        <authorList>
            <consortium name="RefSeq"/>
        </authorList>
    </citation>
    <scope>IDENTIFICATION</scope>
</reference>
<evidence type="ECO:0000313" key="3">
    <source>
        <dbReference type="Proteomes" id="UP000515125"/>
    </source>
</evidence>
<feature type="compositionally biased region" description="Polar residues" evidence="2">
    <location>
        <begin position="732"/>
        <end position="742"/>
    </location>
</feature>
<feature type="region of interest" description="Disordered" evidence="2">
    <location>
        <begin position="719"/>
        <end position="742"/>
    </location>
</feature>
<feature type="compositionally biased region" description="Polar residues" evidence="2">
    <location>
        <begin position="69"/>
        <end position="79"/>
    </location>
</feature>
<accession>A0A6P6RUE8</accession>
<evidence type="ECO:0000313" key="4">
    <source>
        <dbReference type="RefSeq" id="XP_026191129.1"/>
    </source>
</evidence>
<evidence type="ECO:0000256" key="2">
    <source>
        <dbReference type="SAM" id="MobiDB-lite"/>
    </source>
</evidence>
<feature type="coiled-coil region" evidence="1">
    <location>
        <begin position="587"/>
        <end position="632"/>
    </location>
</feature>
<feature type="compositionally biased region" description="Polar residues" evidence="2">
    <location>
        <begin position="365"/>
        <end position="377"/>
    </location>
</feature>
<dbReference type="AlphaFoldDB" id="A0A6P6RUE8"/>
<dbReference type="Proteomes" id="UP000515125">
    <property type="component" value="Unplaced"/>
</dbReference>
<feature type="region of interest" description="Disordered" evidence="2">
    <location>
        <begin position="485"/>
        <end position="516"/>
    </location>
</feature>
<dbReference type="GeneID" id="34620897"/>
<dbReference type="Gene3D" id="1.10.510.10">
    <property type="entry name" value="Transferase(Phosphotransferase) domain 1"/>
    <property type="match status" value="1"/>
</dbReference>
<feature type="region of interest" description="Disordered" evidence="2">
    <location>
        <begin position="322"/>
        <end position="384"/>
    </location>
</feature>
<sequence length="742" mass="79002">MNPRRNQSRSDGRPNRVYAAARTYPLPQQHPVHPLDQQRMLHGILQTRHYDIRGRAGALGPQGRPDTATGETPQASPSASPEDLPAMDPANRELAEAASAAAALVREAQRLEGGGTVPPEIAASLTALQHLSVPELGKGPFAAGHLLFLSDVYSPGDKQVELRKVPVVFQRFVTLGRSVAVFEMEAGGPPFSALLPGLHHLRLGFGAIEAPRQDSDKQQPQLSGLGPSPDAVSAAAVVGESQVRRAFQVAERILQSDFASVKDASRRSALLLPLYAVYIPRHGQSYAWVGPVVFSPSAAITSAYVCTLQDILSPSAARERKTHVLFPPPPPEAQTETPGAPAPPAQDKKSNSERSTINLPADGSRPNTGATSATTALARSPVAPKAPEALSAAAREYICERLLRGVSSLHSAGLALGRNLTLEGVVVAADGKVYLSDLENVATATDSEPCAAALPLSPPYAPPATPVQLLHAAVPLSAAVEPEVPGQLSSAPNRLPPPSGAASTAAGLPLAAPPNVPTPPAVCPIGVKGIDSRQKSESLQLGILLLQILSGGTLPRNLPKFLPPAQVLDALSSHLQTQQQHVHEQQIQQQIQQQHVQEQQIQQQQQQIQQQKQQQQQQIQQQKQQQQQHILQQIQQQQQQPVQEMVPIYPHQTPERYWQEDTCNSFEGTLSPLGAAIAELARQELNPKWTKCISGLLGCEGGGPLTAVEAANLVFSSADGTFPRGAGAEAQPQDTKTPAKQT</sequence>